<keyword evidence="3 6" id="KW-0812">Transmembrane</keyword>
<dbReference type="InterPro" id="IPR000537">
    <property type="entry name" value="UbiA_prenyltransferase"/>
</dbReference>
<accession>A0ABD4T9T5</accession>
<protein>
    <submittedName>
        <fullName evidence="7">Prenyltransferase</fullName>
    </submittedName>
</protein>
<evidence type="ECO:0000256" key="3">
    <source>
        <dbReference type="ARBA" id="ARBA00022692"/>
    </source>
</evidence>
<dbReference type="GO" id="GO:0042180">
    <property type="term" value="P:ketone metabolic process"/>
    <property type="evidence" value="ECO:0007669"/>
    <property type="project" value="UniProtKB-ARBA"/>
</dbReference>
<comment type="caution">
    <text evidence="7">The sequence shown here is derived from an EMBL/GenBank/DDBJ whole genome shotgun (WGS) entry which is preliminary data.</text>
</comment>
<feature type="transmembrane region" description="Helical" evidence="6">
    <location>
        <begin position="157"/>
        <end position="178"/>
    </location>
</feature>
<dbReference type="PANTHER" id="PTHR13929:SF0">
    <property type="entry name" value="UBIA PRENYLTRANSFERASE DOMAIN-CONTAINING PROTEIN 1"/>
    <property type="match status" value="1"/>
</dbReference>
<evidence type="ECO:0000313" key="7">
    <source>
        <dbReference type="EMBL" id="MCM2465003.1"/>
    </source>
</evidence>
<dbReference type="AlphaFoldDB" id="A0ABD4T9T5"/>
<evidence type="ECO:0000256" key="2">
    <source>
        <dbReference type="ARBA" id="ARBA00022679"/>
    </source>
</evidence>
<keyword evidence="4 6" id="KW-1133">Transmembrane helix</keyword>
<organism evidence="7 8">
    <name type="scientific">Methanoculleus oceani</name>
    <dbReference type="NCBI Taxonomy" id="2184756"/>
    <lineage>
        <taxon>Archaea</taxon>
        <taxon>Methanobacteriati</taxon>
        <taxon>Methanobacteriota</taxon>
        <taxon>Stenosarchaea group</taxon>
        <taxon>Methanomicrobia</taxon>
        <taxon>Methanomicrobiales</taxon>
        <taxon>Methanomicrobiaceae</taxon>
        <taxon>Methanoculleus</taxon>
    </lineage>
</organism>
<feature type="transmembrane region" description="Helical" evidence="6">
    <location>
        <begin position="21"/>
        <end position="44"/>
    </location>
</feature>
<dbReference type="GO" id="GO:0044281">
    <property type="term" value="P:small molecule metabolic process"/>
    <property type="evidence" value="ECO:0007669"/>
    <property type="project" value="UniProtKB-ARBA"/>
</dbReference>
<evidence type="ECO:0000256" key="5">
    <source>
        <dbReference type="ARBA" id="ARBA00023136"/>
    </source>
</evidence>
<feature type="transmembrane region" description="Helical" evidence="6">
    <location>
        <begin position="261"/>
        <end position="277"/>
    </location>
</feature>
<name>A0ABD4T9T5_9EURY</name>
<feature type="transmembrane region" description="Helical" evidence="6">
    <location>
        <begin position="127"/>
        <end position="145"/>
    </location>
</feature>
<sequence length="315" mass="33428">MPRLEILPMDTRAIAEFIRLGRFHFLLSGFIPFTAGALLASLLGARFTPVQFLVGYAAMAAAHLSVHYSNDYFDADADRFVETTPISGGSGVLAANPDLKPAAFRAAVVLMAVSVLIGYLFVTVYAYPVVFLVFGIAGNLLGWFYTAPPLALAYHKLGEVANMVTFGLLMPGAGYFVAAGTLDAAFFAFALPLCLYGLVFITSVEIPDMEGDIAGGKRTLVARKGRIFGFSLIALAATLATAVLTLYALTGVFAPVDFRPVALVSLIPLVIALWGFSHRCAGRAGALPYAVANIVGYFAFQGLVVIYFALVATQA</sequence>
<proteinExistence type="predicted"/>
<dbReference type="EMBL" id="QFDM01000001">
    <property type="protein sequence ID" value="MCM2465003.1"/>
    <property type="molecule type" value="Genomic_DNA"/>
</dbReference>
<feature type="transmembrane region" description="Helical" evidence="6">
    <location>
        <begin position="102"/>
        <end position="121"/>
    </location>
</feature>
<dbReference type="Proteomes" id="UP001523230">
    <property type="component" value="Unassembled WGS sequence"/>
</dbReference>
<dbReference type="GO" id="GO:0005886">
    <property type="term" value="C:plasma membrane"/>
    <property type="evidence" value="ECO:0007669"/>
    <property type="project" value="UniProtKB-SubCell"/>
</dbReference>
<dbReference type="PIRSF" id="PIRSF005355">
    <property type="entry name" value="UBIAD1"/>
    <property type="match status" value="1"/>
</dbReference>
<dbReference type="CDD" id="cd13962">
    <property type="entry name" value="PT_UbiA_UBIAD1"/>
    <property type="match status" value="1"/>
</dbReference>
<keyword evidence="2" id="KW-0808">Transferase</keyword>
<feature type="transmembrane region" description="Helical" evidence="6">
    <location>
        <begin position="227"/>
        <end position="249"/>
    </location>
</feature>
<feature type="transmembrane region" description="Helical" evidence="6">
    <location>
        <begin position="289"/>
        <end position="310"/>
    </location>
</feature>
<feature type="transmembrane region" description="Helical" evidence="6">
    <location>
        <begin position="184"/>
        <end position="206"/>
    </location>
</feature>
<reference evidence="7 8" key="1">
    <citation type="submission" date="2018-05" db="EMBL/GenBank/DDBJ databases">
        <title>Isolation and characterization of genus Methanoculleus species and their viruses from deep sea marine sediment offshore southwestern Taiwan.</title>
        <authorList>
            <person name="Wei W.-H."/>
            <person name="Chen W.-C."/>
            <person name="Lai M.-C."/>
            <person name="Chen S.-C."/>
        </authorList>
    </citation>
    <scope>NUCLEOTIDE SEQUENCE [LARGE SCALE GENOMIC DNA]</scope>
    <source>
        <strain evidence="7 8">CWC-02</strain>
    </source>
</reference>
<keyword evidence="8" id="KW-1185">Reference proteome</keyword>
<comment type="subcellular location">
    <subcellularLocation>
        <location evidence="1">Cell membrane</location>
        <topology evidence="1">Multi-pass membrane protein</topology>
    </subcellularLocation>
</comment>
<evidence type="ECO:0000256" key="1">
    <source>
        <dbReference type="ARBA" id="ARBA00004651"/>
    </source>
</evidence>
<dbReference type="InterPro" id="IPR026046">
    <property type="entry name" value="UBIAD1"/>
</dbReference>
<keyword evidence="5 6" id="KW-0472">Membrane</keyword>
<dbReference type="PANTHER" id="PTHR13929">
    <property type="entry name" value="1,4-DIHYDROXY-2-NAPHTHOATE OCTAPRENYLTRANSFERASE"/>
    <property type="match status" value="1"/>
</dbReference>
<dbReference type="RefSeq" id="WP_250986257.1">
    <property type="nucleotide sequence ID" value="NZ_QFDM01000001.1"/>
</dbReference>
<gene>
    <name evidence="7" type="ORF">DIC75_01505</name>
</gene>
<evidence type="ECO:0000256" key="4">
    <source>
        <dbReference type="ARBA" id="ARBA00022989"/>
    </source>
</evidence>
<evidence type="ECO:0000313" key="8">
    <source>
        <dbReference type="Proteomes" id="UP001523230"/>
    </source>
</evidence>
<dbReference type="GO" id="GO:0016740">
    <property type="term" value="F:transferase activity"/>
    <property type="evidence" value="ECO:0007669"/>
    <property type="project" value="UniProtKB-KW"/>
</dbReference>
<feature type="transmembrane region" description="Helical" evidence="6">
    <location>
        <begin position="50"/>
        <end position="69"/>
    </location>
</feature>
<evidence type="ECO:0000256" key="6">
    <source>
        <dbReference type="SAM" id="Phobius"/>
    </source>
</evidence>
<dbReference type="Pfam" id="PF01040">
    <property type="entry name" value="UbiA"/>
    <property type="match status" value="1"/>
</dbReference>